<feature type="domain" description="Spore germination GerAC-like C-terminal" evidence="8">
    <location>
        <begin position="224"/>
        <end position="390"/>
    </location>
</feature>
<keyword evidence="3" id="KW-0309">Germination</keyword>
<dbReference type="InterPro" id="IPR038501">
    <property type="entry name" value="Spore_GerAC_C_sf"/>
</dbReference>
<dbReference type="Gene3D" id="3.30.300.210">
    <property type="entry name" value="Nutrient germinant receptor protein C, domain 3"/>
    <property type="match status" value="1"/>
</dbReference>
<dbReference type="Gene3D" id="6.20.190.10">
    <property type="entry name" value="Nutrient germinant receptor protein C, domain 1"/>
    <property type="match status" value="1"/>
</dbReference>
<dbReference type="KEGG" id="bfm:BP422_21535"/>
<keyword evidence="7" id="KW-0449">Lipoprotein</keyword>
<evidence type="ECO:0000313" key="11">
    <source>
        <dbReference type="Proteomes" id="UP000197781"/>
    </source>
</evidence>
<comment type="subcellular location">
    <subcellularLocation>
        <location evidence="1">Membrane</location>
        <topology evidence="1">Lipid-anchor</topology>
    </subcellularLocation>
</comment>
<dbReference type="InterPro" id="IPR008844">
    <property type="entry name" value="Spore_GerAC-like"/>
</dbReference>
<evidence type="ECO:0000259" key="8">
    <source>
        <dbReference type="Pfam" id="PF05504"/>
    </source>
</evidence>
<dbReference type="GO" id="GO:0016020">
    <property type="term" value="C:membrane"/>
    <property type="evidence" value="ECO:0007669"/>
    <property type="project" value="UniProtKB-SubCell"/>
</dbReference>
<evidence type="ECO:0000259" key="9">
    <source>
        <dbReference type="Pfam" id="PF25198"/>
    </source>
</evidence>
<dbReference type="AlphaFoldDB" id="A0A220MMC3"/>
<evidence type="ECO:0000256" key="4">
    <source>
        <dbReference type="ARBA" id="ARBA00022729"/>
    </source>
</evidence>
<gene>
    <name evidence="10" type="ORF">BP422_21535</name>
</gene>
<reference evidence="10 11" key="1">
    <citation type="submission" date="2016-11" db="EMBL/GenBank/DDBJ databases">
        <authorList>
            <person name="Jaros S."/>
            <person name="Januszkiewicz K."/>
            <person name="Wedrychowicz H."/>
        </authorList>
    </citation>
    <scope>NUCLEOTIDE SEQUENCE [LARGE SCALE GENOMIC DNA]</scope>
    <source>
        <strain evidence="10 11">NF2</strain>
    </source>
</reference>
<dbReference type="Pfam" id="PF25198">
    <property type="entry name" value="Spore_GerAC_N"/>
    <property type="match status" value="1"/>
</dbReference>
<dbReference type="EMBL" id="CP018145">
    <property type="protein sequence ID" value="ASJ55905.1"/>
    <property type="molecule type" value="Genomic_DNA"/>
</dbReference>
<evidence type="ECO:0000256" key="2">
    <source>
        <dbReference type="ARBA" id="ARBA00007886"/>
    </source>
</evidence>
<dbReference type="PANTHER" id="PTHR35789:SF1">
    <property type="entry name" value="SPORE GERMINATION PROTEIN B3"/>
    <property type="match status" value="1"/>
</dbReference>
<dbReference type="PROSITE" id="PS51257">
    <property type="entry name" value="PROKAR_LIPOPROTEIN"/>
    <property type="match status" value="1"/>
</dbReference>
<dbReference type="GO" id="GO:0009847">
    <property type="term" value="P:spore germination"/>
    <property type="evidence" value="ECO:0007669"/>
    <property type="project" value="InterPro"/>
</dbReference>
<name>A0A220MMC3_9BACL</name>
<sequence>MPKRVVMLLLVIVISLFVSGCWNRRELNELGIVIATAIDIGQNNQWVTSFQVVIPQSVSAQAGNGTAQAPVTVFSTEGKTLQDAFYNASNETPRSLFLAHNRVIVISEEVAKKGVRQIADFYLRHDESRETMDILLTKEKARKLLEVLTPIERIPGNAIDKVLKVGETNLSILRRVKLHEFISSLTNSTLGAVLPQVEITGDQKVQTSLDSLKETKVGAVIKLSGTGVFRRDRLAGWLNREESMGLAWISNRINNSVISFSCKADDNKPLSSFLVEKSSTKLTPNVTKGKLEMLVVIKAEGTLKETGCELNLKNPKTIEKLEEQIEAQIKKQVETTVVTAKKLKIDMLGFGDAFHKKYPDVWKEVSKNWERTFTEVGLSVEVKTEIRRTGMIDQSFPTFTK</sequence>
<dbReference type="PANTHER" id="PTHR35789">
    <property type="entry name" value="SPORE GERMINATION PROTEIN B3"/>
    <property type="match status" value="1"/>
</dbReference>
<keyword evidence="4" id="KW-0732">Signal</keyword>
<dbReference type="InterPro" id="IPR057336">
    <property type="entry name" value="GerAC_N"/>
</dbReference>
<dbReference type="Proteomes" id="UP000197781">
    <property type="component" value="Chromosome"/>
</dbReference>
<evidence type="ECO:0000256" key="3">
    <source>
        <dbReference type="ARBA" id="ARBA00022544"/>
    </source>
</evidence>
<accession>A0A220MMC3</accession>
<protein>
    <submittedName>
        <fullName evidence="10">Uncharacterized protein</fullName>
    </submittedName>
</protein>
<evidence type="ECO:0000313" key="10">
    <source>
        <dbReference type="EMBL" id="ASJ55905.1"/>
    </source>
</evidence>
<keyword evidence="5" id="KW-0472">Membrane</keyword>
<feature type="domain" description="Spore germination protein N-terminal" evidence="9">
    <location>
        <begin position="23"/>
        <end position="199"/>
    </location>
</feature>
<dbReference type="InterPro" id="IPR046953">
    <property type="entry name" value="Spore_GerAC-like_C"/>
</dbReference>
<dbReference type="RefSeq" id="WP_088909526.1">
    <property type="nucleotide sequence ID" value="NZ_CP018145.1"/>
</dbReference>
<proteinExistence type="inferred from homology"/>
<dbReference type="Pfam" id="PF05504">
    <property type="entry name" value="Spore_GerAC"/>
    <property type="match status" value="1"/>
</dbReference>
<keyword evidence="6" id="KW-0564">Palmitate</keyword>
<evidence type="ECO:0000256" key="1">
    <source>
        <dbReference type="ARBA" id="ARBA00004635"/>
    </source>
</evidence>
<dbReference type="NCBIfam" id="TIGR02887">
    <property type="entry name" value="spore_ger_x_C"/>
    <property type="match status" value="1"/>
</dbReference>
<comment type="similarity">
    <text evidence="2">Belongs to the GerABKC lipoprotein family.</text>
</comment>
<evidence type="ECO:0000256" key="6">
    <source>
        <dbReference type="ARBA" id="ARBA00023139"/>
    </source>
</evidence>
<evidence type="ECO:0000256" key="5">
    <source>
        <dbReference type="ARBA" id="ARBA00023136"/>
    </source>
</evidence>
<organism evidence="10 11">
    <name type="scientific">Brevibacillus formosus</name>
    <dbReference type="NCBI Taxonomy" id="54913"/>
    <lineage>
        <taxon>Bacteria</taxon>
        <taxon>Bacillati</taxon>
        <taxon>Bacillota</taxon>
        <taxon>Bacilli</taxon>
        <taxon>Bacillales</taxon>
        <taxon>Paenibacillaceae</taxon>
        <taxon>Brevibacillus</taxon>
    </lineage>
</organism>
<evidence type="ECO:0000256" key="7">
    <source>
        <dbReference type="ARBA" id="ARBA00023288"/>
    </source>
</evidence>